<dbReference type="InterPro" id="IPR036770">
    <property type="entry name" value="Ankyrin_rpt-contain_sf"/>
</dbReference>
<feature type="repeat" description="ANK" evidence="4">
    <location>
        <begin position="52"/>
        <end position="94"/>
    </location>
</feature>
<dbReference type="Gene3D" id="3.30.40.10">
    <property type="entry name" value="Zinc/RING finger domain, C3HC4 (zinc finger)"/>
    <property type="match status" value="1"/>
</dbReference>
<keyword evidence="1" id="KW-0479">Metal-binding</keyword>
<evidence type="ECO:0000313" key="9">
    <source>
        <dbReference type="Proteomes" id="UP000794436"/>
    </source>
</evidence>
<keyword evidence="4" id="KW-0040">ANK repeat</keyword>
<dbReference type="SUPFAM" id="SSF57850">
    <property type="entry name" value="RING/U-box"/>
    <property type="match status" value="1"/>
</dbReference>
<reference evidence="8" key="1">
    <citation type="submission" date="2019-03" db="EMBL/GenBank/DDBJ databases">
        <title>Long read genome sequence of the mycoparasitic Pythium oligandrum ATCC 38472 isolated from sugarbeet rhizosphere.</title>
        <authorList>
            <person name="Gaulin E."/>
        </authorList>
    </citation>
    <scope>NUCLEOTIDE SEQUENCE</scope>
    <source>
        <strain evidence="8">ATCC 38472_TT</strain>
    </source>
</reference>
<dbReference type="SUPFAM" id="SSF48403">
    <property type="entry name" value="Ankyrin repeat"/>
    <property type="match status" value="1"/>
</dbReference>
<dbReference type="Gene3D" id="1.25.40.20">
    <property type="entry name" value="Ankyrin repeat-containing domain"/>
    <property type="match status" value="1"/>
</dbReference>
<dbReference type="PROSITE" id="PS50297">
    <property type="entry name" value="ANK_REP_REGION"/>
    <property type="match status" value="1"/>
</dbReference>
<evidence type="ECO:0000256" key="4">
    <source>
        <dbReference type="PROSITE-ProRule" id="PRU00023"/>
    </source>
</evidence>
<proteinExistence type="predicted"/>
<dbReference type="GO" id="GO:0016567">
    <property type="term" value="P:protein ubiquitination"/>
    <property type="evidence" value="ECO:0007669"/>
    <property type="project" value="TreeGrafter"/>
</dbReference>
<dbReference type="CDD" id="cd23129">
    <property type="entry name" value="RING-HC_XBAT35-like"/>
    <property type="match status" value="1"/>
</dbReference>
<dbReference type="SMART" id="SM00184">
    <property type="entry name" value="RING"/>
    <property type="match status" value="1"/>
</dbReference>
<dbReference type="PANTHER" id="PTHR46858">
    <property type="entry name" value="OS05G0521000 PROTEIN"/>
    <property type="match status" value="1"/>
</dbReference>
<dbReference type="InterPro" id="IPR002110">
    <property type="entry name" value="Ankyrin_rpt"/>
</dbReference>
<dbReference type="Pfam" id="PF13920">
    <property type="entry name" value="zf-C3HC4_3"/>
    <property type="match status" value="1"/>
</dbReference>
<evidence type="ECO:0000256" key="5">
    <source>
        <dbReference type="PROSITE-ProRule" id="PRU00175"/>
    </source>
</evidence>
<gene>
    <name evidence="8" type="ORF">Poli38472_002486</name>
</gene>
<name>A0A8K1CIX2_PYTOL</name>
<evidence type="ECO:0000256" key="1">
    <source>
        <dbReference type="ARBA" id="ARBA00022723"/>
    </source>
</evidence>
<evidence type="ECO:0000256" key="3">
    <source>
        <dbReference type="ARBA" id="ARBA00022833"/>
    </source>
</evidence>
<evidence type="ECO:0000256" key="2">
    <source>
        <dbReference type="ARBA" id="ARBA00022771"/>
    </source>
</evidence>
<organism evidence="8 9">
    <name type="scientific">Pythium oligandrum</name>
    <name type="common">Mycoparasitic fungus</name>
    <dbReference type="NCBI Taxonomy" id="41045"/>
    <lineage>
        <taxon>Eukaryota</taxon>
        <taxon>Sar</taxon>
        <taxon>Stramenopiles</taxon>
        <taxon>Oomycota</taxon>
        <taxon>Peronosporomycetes</taxon>
        <taxon>Pythiales</taxon>
        <taxon>Pythiaceae</taxon>
        <taxon>Pythium</taxon>
    </lineage>
</organism>
<protein>
    <recommendedName>
        <fullName evidence="7">RING-type domain-containing protein</fullName>
    </recommendedName>
</protein>
<feature type="compositionally biased region" description="Polar residues" evidence="6">
    <location>
        <begin position="312"/>
        <end position="347"/>
    </location>
</feature>
<keyword evidence="3" id="KW-0862">Zinc</keyword>
<dbReference type="SMART" id="SM00248">
    <property type="entry name" value="ANK"/>
    <property type="match status" value="2"/>
</dbReference>
<dbReference type="EMBL" id="SPLM01000072">
    <property type="protein sequence ID" value="TMW63545.1"/>
    <property type="molecule type" value="Genomic_DNA"/>
</dbReference>
<dbReference type="InterPro" id="IPR001841">
    <property type="entry name" value="Znf_RING"/>
</dbReference>
<dbReference type="Proteomes" id="UP000794436">
    <property type="component" value="Unassembled WGS sequence"/>
</dbReference>
<dbReference type="PANTHER" id="PTHR46858:SF6">
    <property type="entry name" value="LIGASE, PUTATIVE-RELATED"/>
    <property type="match status" value="1"/>
</dbReference>
<evidence type="ECO:0000313" key="8">
    <source>
        <dbReference type="EMBL" id="TMW63545.1"/>
    </source>
</evidence>
<dbReference type="OrthoDB" id="74448at2759"/>
<accession>A0A8K1CIX2</accession>
<comment type="caution">
    <text evidence="8">The sequence shown here is derived from an EMBL/GenBank/DDBJ whole genome shotgun (WGS) entry which is preliminary data.</text>
</comment>
<feature type="repeat" description="ANK" evidence="4">
    <location>
        <begin position="97"/>
        <end position="129"/>
    </location>
</feature>
<dbReference type="AlphaFoldDB" id="A0A8K1CIX2"/>
<dbReference type="GO" id="GO:0008270">
    <property type="term" value="F:zinc ion binding"/>
    <property type="evidence" value="ECO:0007669"/>
    <property type="project" value="UniProtKB-KW"/>
</dbReference>
<dbReference type="InterPro" id="IPR013083">
    <property type="entry name" value="Znf_RING/FYVE/PHD"/>
</dbReference>
<evidence type="ECO:0000259" key="7">
    <source>
        <dbReference type="PROSITE" id="PS50089"/>
    </source>
</evidence>
<dbReference type="PROSITE" id="PS50089">
    <property type="entry name" value="ZF_RING_2"/>
    <property type="match status" value="1"/>
</dbReference>
<sequence length="412" mass="46547">MFMWMDRRQPLNADPVIPLWEAAEDHDTMRVRQLLAHSTNTLELVNKVHPLAKTTPLMAACIQRDMSHKKPSYSAFDVVRILVEYGADVRAYDEAAQGNTALHYAAGSDQVRTVEYLLRMGADAFALNKRGHAPIDIARWFEKGHVRDLLTQYMRVRQGWVYVKKPSQRGLDMWKKRFCVALACDSARSRLEFNILRDPDDFRPLAVMFFRVGEIKMVELPAETGTWSKKSNLFAFERPVAVQEHRPQEKFSRHQDLPEGSETFANFQFATDDPSERATWLALFQATQPTLQQIARSSSGHLSAPVAPLPTVTIQSPPELQPTQTSVGDAISPSQENDNLMASSPNGQEEVDDSLLKEQTECVICMTAQRNAICVPCGHVAGCFECLHRHALTSKKCPICRSFVQTVIRVYM</sequence>
<feature type="domain" description="RING-type" evidence="7">
    <location>
        <begin position="362"/>
        <end position="401"/>
    </location>
</feature>
<dbReference type="GO" id="GO:0061630">
    <property type="term" value="F:ubiquitin protein ligase activity"/>
    <property type="evidence" value="ECO:0007669"/>
    <property type="project" value="TreeGrafter"/>
</dbReference>
<evidence type="ECO:0000256" key="6">
    <source>
        <dbReference type="SAM" id="MobiDB-lite"/>
    </source>
</evidence>
<dbReference type="SUPFAM" id="SSF50729">
    <property type="entry name" value="PH domain-like"/>
    <property type="match status" value="1"/>
</dbReference>
<dbReference type="Pfam" id="PF12796">
    <property type="entry name" value="Ank_2"/>
    <property type="match status" value="1"/>
</dbReference>
<keyword evidence="2 5" id="KW-0863">Zinc-finger</keyword>
<keyword evidence="9" id="KW-1185">Reference proteome</keyword>
<dbReference type="PROSITE" id="PS50088">
    <property type="entry name" value="ANK_REPEAT"/>
    <property type="match status" value="2"/>
</dbReference>
<feature type="region of interest" description="Disordered" evidence="6">
    <location>
        <begin position="306"/>
        <end position="352"/>
    </location>
</feature>